<feature type="compositionally biased region" description="Low complexity" evidence="1">
    <location>
        <begin position="30"/>
        <end position="50"/>
    </location>
</feature>
<keyword evidence="4" id="KW-1185">Reference proteome</keyword>
<proteinExistence type="predicted"/>
<keyword evidence="2" id="KW-0732">Signal</keyword>
<evidence type="ECO:0000256" key="1">
    <source>
        <dbReference type="SAM" id="MobiDB-lite"/>
    </source>
</evidence>
<dbReference type="EMBL" id="FN649035">
    <property type="protein sequence ID" value="CBJ25752.1"/>
    <property type="molecule type" value="Genomic_DNA"/>
</dbReference>
<dbReference type="InterPro" id="IPR008942">
    <property type="entry name" value="ENTH_VHS"/>
</dbReference>
<dbReference type="InParanoid" id="D7G759"/>
<dbReference type="AlphaFoldDB" id="D7G759"/>
<feature type="region of interest" description="Disordered" evidence="1">
    <location>
        <begin position="30"/>
        <end position="208"/>
    </location>
</feature>
<evidence type="ECO:0000313" key="3">
    <source>
        <dbReference type="EMBL" id="CBJ25752.1"/>
    </source>
</evidence>
<dbReference type="Gene3D" id="1.25.40.90">
    <property type="match status" value="1"/>
</dbReference>
<evidence type="ECO:0000256" key="2">
    <source>
        <dbReference type="SAM" id="SignalP"/>
    </source>
</evidence>
<feature type="chain" id="PRO_5003096255" evidence="2">
    <location>
        <begin position="26"/>
        <end position="773"/>
    </location>
</feature>
<feature type="signal peptide" evidence="2">
    <location>
        <begin position="1"/>
        <end position="25"/>
    </location>
</feature>
<reference evidence="3 4" key="1">
    <citation type="journal article" date="2010" name="Nature">
        <title>The Ectocarpus genome and the independent evolution of multicellularity in brown algae.</title>
        <authorList>
            <person name="Cock J.M."/>
            <person name="Sterck L."/>
            <person name="Rouze P."/>
            <person name="Scornet D."/>
            <person name="Allen A.E."/>
            <person name="Amoutzias G."/>
            <person name="Anthouard V."/>
            <person name="Artiguenave F."/>
            <person name="Aury J.M."/>
            <person name="Badger J.H."/>
            <person name="Beszteri B."/>
            <person name="Billiau K."/>
            <person name="Bonnet E."/>
            <person name="Bothwell J.H."/>
            <person name="Bowler C."/>
            <person name="Boyen C."/>
            <person name="Brownlee C."/>
            <person name="Carrano C.J."/>
            <person name="Charrier B."/>
            <person name="Cho G.Y."/>
            <person name="Coelho S.M."/>
            <person name="Collen J."/>
            <person name="Corre E."/>
            <person name="Da Silva C."/>
            <person name="Delage L."/>
            <person name="Delaroque N."/>
            <person name="Dittami S.M."/>
            <person name="Doulbeau S."/>
            <person name="Elias M."/>
            <person name="Farnham G."/>
            <person name="Gachon C.M."/>
            <person name="Gschloessl B."/>
            <person name="Heesch S."/>
            <person name="Jabbari K."/>
            <person name="Jubin C."/>
            <person name="Kawai H."/>
            <person name="Kimura K."/>
            <person name="Kloareg B."/>
            <person name="Kupper F.C."/>
            <person name="Lang D."/>
            <person name="Le Bail A."/>
            <person name="Leblanc C."/>
            <person name="Lerouge P."/>
            <person name="Lohr M."/>
            <person name="Lopez P.J."/>
            <person name="Martens C."/>
            <person name="Maumus F."/>
            <person name="Michel G."/>
            <person name="Miranda-Saavedra D."/>
            <person name="Morales J."/>
            <person name="Moreau H."/>
            <person name="Motomura T."/>
            <person name="Nagasato C."/>
            <person name="Napoli C.A."/>
            <person name="Nelson D.R."/>
            <person name="Nyvall-Collen P."/>
            <person name="Peters A.F."/>
            <person name="Pommier C."/>
            <person name="Potin P."/>
            <person name="Poulain J."/>
            <person name="Quesneville H."/>
            <person name="Read B."/>
            <person name="Rensing S.A."/>
            <person name="Ritter A."/>
            <person name="Rousvoal S."/>
            <person name="Samanta M."/>
            <person name="Samson G."/>
            <person name="Schroeder D.C."/>
            <person name="Segurens B."/>
            <person name="Strittmatter M."/>
            <person name="Tonon T."/>
            <person name="Tregear J.W."/>
            <person name="Valentin K."/>
            <person name="von Dassow P."/>
            <person name="Yamagishi T."/>
            <person name="Van de Peer Y."/>
            <person name="Wincker P."/>
        </authorList>
    </citation>
    <scope>NUCLEOTIDE SEQUENCE [LARGE SCALE GENOMIC DNA]</scope>
    <source>
        <strain evidence="4">Ec32 / CCAP1310/4</strain>
    </source>
</reference>
<evidence type="ECO:0000313" key="4">
    <source>
        <dbReference type="Proteomes" id="UP000002630"/>
    </source>
</evidence>
<organism evidence="3 4">
    <name type="scientific">Ectocarpus siliculosus</name>
    <name type="common">Brown alga</name>
    <name type="synonym">Conferva siliculosa</name>
    <dbReference type="NCBI Taxonomy" id="2880"/>
    <lineage>
        <taxon>Eukaryota</taxon>
        <taxon>Sar</taxon>
        <taxon>Stramenopiles</taxon>
        <taxon>Ochrophyta</taxon>
        <taxon>PX clade</taxon>
        <taxon>Phaeophyceae</taxon>
        <taxon>Ectocarpales</taxon>
        <taxon>Ectocarpaceae</taxon>
        <taxon>Ectocarpus</taxon>
    </lineage>
</organism>
<dbReference type="OrthoDB" id="196318at2759"/>
<feature type="compositionally biased region" description="Acidic residues" evidence="1">
    <location>
        <begin position="71"/>
        <end position="93"/>
    </location>
</feature>
<name>D7G759_ECTSI</name>
<feature type="region of interest" description="Disordered" evidence="1">
    <location>
        <begin position="534"/>
        <end position="773"/>
    </location>
</feature>
<accession>D7G759</accession>
<dbReference type="EMBL" id="FN649727">
    <property type="protein sequence ID" value="CBJ25752.1"/>
    <property type="molecule type" value="Genomic_DNA"/>
</dbReference>
<feature type="compositionally biased region" description="Low complexity" evidence="1">
    <location>
        <begin position="577"/>
        <end position="630"/>
    </location>
</feature>
<feature type="compositionally biased region" description="Basic and acidic residues" evidence="1">
    <location>
        <begin position="678"/>
        <end position="689"/>
    </location>
</feature>
<gene>
    <name evidence="3" type="ORF">Esi_0008_0223</name>
</gene>
<sequence>MPLLIFPWKILLLLAALPLLDCAAARKAAASRSSTRPRRATAAGNRPAPAARRRASSDFGDWSSGGGSSEEGGDNDEWDSYDEDDDLFNEDEFGYPAVGTDAGRRTRQPSSDDLGYDTGSYDYSQGEHEDGGWSSEGGDEHSWEDNYDDDDVLASPKGRNSRAPSRRQPRPSAWTGDGAGGSGRRRSGARGSSRYQRGRRPAAPTTRGFAVRMPAVSGAAIASALRQKMGTAAEAVGQAGSLAASTSQKLKREVKLVVSGSWESALLKVTWPDDLPPDETLVLSMVDAVKTFKKDRDVTKNSAEHRVLLRKLWAKMSEPDWRTVSKAVYLFHSILRDLPVEHHAILKIFLAKMSREWDKKTACRYFDLDVLCRVSEEGEAFRSFVDRYGTYVFKRAEGFNARFQELDTMQREEGWENVVTTLAKAQKAIDLGVSCQPQPEEETELTVLCLRNTALDLHQLWRRFHSSLDWVLEEAEDGDLFDGADSAMVEECLNDFKGFYMTRYDDVLTFLLDAEELLGIYGLHVPDLSLPAAHGFDTPSTQTSTDSNSAVEEAEEVEEGSSGSSGNEDGGSESSEESTAVETAVEAASAAARPRKATTAPATSSKTAASRAKAYRASKTASSRGSPSVSYGGGGGSSNPSDVASKGGNDTVKNAAVKGGGARRGVDRKQSAVPPGVERTESVGEKGGVDEAGPANREAGGGESESEEDSSSEEYDDDSSSSSEEEDDDDETDDEEEDSAEEGAVDEHVDDLTYFDDATQPDRSSGSDDEWDR</sequence>
<feature type="compositionally biased region" description="Acidic residues" evidence="1">
    <location>
        <begin position="704"/>
        <end position="744"/>
    </location>
</feature>
<protein>
    <submittedName>
        <fullName evidence="3">Weakly similar Glutamic acid-rich protein</fullName>
    </submittedName>
</protein>
<dbReference type="Proteomes" id="UP000002630">
    <property type="component" value="Linkage Group LG02"/>
</dbReference>